<dbReference type="Proteomes" id="UP000559027">
    <property type="component" value="Unassembled WGS sequence"/>
</dbReference>
<dbReference type="OrthoDB" id="10067381at2759"/>
<reference evidence="2 3" key="1">
    <citation type="journal article" date="2020" name="ISME J.">
        <title>Uncovering the hidden diversity of litter-decomposition mechanisms in mushroom-forming fungi.</title>
        <authorList>
            <person name="Floudas D."/>
            <person name="Bentzer J."/>
            <person name="Ahren D."/>
            <person name="Johansson T."/>
            <person name="Persson P."/>
            <person name="Tunlid A."/>
        </authorList>
    </citation>
    <scope>NUCLEOTIDE SEQUENCE [LARGE SCALE GENOMIC DNA]</scope>
    <source>
        <strain evidence="2 3">CBS 146.42</strain>
    </source>
</reference>
<dbReference type="Pfam" id="PF08939">
    <property type="entry name" value="Bles03"/>
    <property type="match status" value="1"/>
</dbReference>
<accession>A0A8H5CTU0</accession>
<evidence type="ECO:0000313" key="2">
    <source>
        <dbReference type="EMBL" id="KAF5346507.1"/>
    </source>
</evidence>
<dbReference type="SUPFAM" id="SSF55418">
    <property type="entry name" value="eIF4e-like"/>
    <property type="match status" value="1"/>
</dbReference>
<dbReference type="InterPro" id="IPR015034">
    <property type="entry name" value="Bles03"/>
</dbReference>
<dbReference type="PANTHER" id="PTHR31977">
    <property type="entry name" value="UPF0696 PROTEIN C11ORF68"/>
    <property type="match status" value="1"/>
</dbReference>
<sequence>MDIDSNNDMDVDVDHDVTITSSLLPAHMQSISWVAPPSAAESSSTGVYDICNNWITYSWGKDKPSANIEPFCNRWPPSCTSSRWCAWISVNCGLSPAARNLGTDEYGARFKRDYKGLEKEFDAITRGGEVKVTPEVIDALAVKYGVLSGKWMVYSKSESVDQMWRKIVRLVALDRGYGQAKVSARKVLDDPQYYAKLSINSEENLDGGAPAPGEDHVICVYVDDYTNKQEVDELRKALRFRAGVFWKIGFKADVYTRLNIYKGNEWGLRPSRYHDLDYQSGGLGRTH</sequence>
<organism evidence="2 3">
    <name type="scientific">Leucocoprinus leucothites</name>
    <dbReference type="NCBI Taxonomy" id="201217"/>
    <lineage>
        <taxon>Eukaryota</taxon>
        <taxon>Fungi</taxon>
        <taxon>Dikarya</taxon>
        <taxon>Basidiomycota</taxon>
        <taxon>Agaricomycotina</taxon>
        <taxon>Agaricomycetes</taxon>
        <taxon>Agaricomycetidae</taxon>
        <taxon>Agaricales</taxon>
        <taxon>Agaricineae</taxon>
        <taxon>Agaricaceae</taxon>
        <taxon>Leucocoprinus</taxon>
    </lineage>
</organism>
<keyword evidence="3" id="KW-1185">Reference proteome</keyword>
<dbReference type="InterPro" id="IPR023398">
    <property type="entry name" value="TIF_eIF4e-like"/>
</dbReference>
<gene>
    <name evidence="2" type="ORF">D9756_010052</name>
</gene>
<evidence type="ECO:0000313" key="3">
    <source>
        <dbReference type="Proteomes" id="UP000559027"/>
    </source>
</evidence>
<dbReference type="EMBL" id="JAACJO010000031">
    <property type="protein sequence ID" value="KAF5346507.1"/>
    <property type="molecule type" value="Genomic_DNA"/>
</dbReference>
<dbReference type="AlphaFoldDB" id="A0A8H5CTU0"/>
<name>A0A8H5CTU0_9AGAR</name>
<comment type="caution">
    <text evidence="2">The sequence shown here is derived from an EMBL/GenBank/DDBJ whole genome shotgun (WGS) entry which is preliminary data.</text>
</comment>
<comment type="similarity">
    <text evidence="1">Belongs to the UPF0696 family.</text>
</comment>
<evidence type="ECO:0000256" key="1">
    <source>
        <dbReference type="ARBA" id="ARBA00010568"/>
    </source>
</evidence>
<dbReference type="PANTHER" id="PTHR31977:SF1">
    <property type="entry name" value="UPF0696 PROTEIN C11ORF68"/>
    <property type="match status" value="1"/>
</dbReference>
<protein>
    <submittedName>
        <fullName evidence="2">Uncharacterized protein</fullName>
    </submittedName>
</protein>
<proteinExistence type="inferred from homology"/>
<dbReference type="Gene3D" id="3.30.760.10">
    <property type="entry name" value="RNA Cap, Translation Initiation Factor Eif4e"/>
    <property type="match status" value="1"/>
</dbReference>